<keyword evidence="2" id="KW-1185">Reference proteome</keyword>
<evidence type="ECO:0000313" key="2">
    <source>
        <dbReference type="Proteomes" id="UP000789405"/>
    </source>
</evidence>
<reference evidence="1" key="1">
    <citation type="submission" date="2021-06" db="EMBL/GenBank/DDBJ databases">
        <authorList>
            <person name="Kallberg Y."/>
            <person name="Tangrot J."/>
            <person name="Rosling A."/>
        </authorList>
    </citation>
    <scope>NUCLEOTIDE SEQUENCE</scope>
    <source>
        <strain evidence="1">MA453B</strain>
    </source>
</reference>
<dbReference type="EMBL" id="CAJVPY010000789">
    <property type="protein sequence ID" value="CAG8492025.1"/>
    <property type="molecule type" value="Genomic_DNA"/>
</dbReference>
<comment type="caution">
    <text evidence="1">The sequence shown here is derived from an EMBL/GenBank/DDBJ whole genome shotgun (WGS) entry which is preliminary data.</text>
</comment>
<protein>
    <submittedName>
        <fullName evidence="1">11049_t:CDS:1</fullName>
    </submittedName>
</protein>
<accession>A0A9N8WMU1</accession>
<proteinExistence type="predicted"/>
<name>A0A9N8WMU1_9GLOM</name>
<dbReference type="Proteomes" id="UP000789405">
    <property type="component" value="Unassembled WGS sequence"/>
</dbReference>
<gene>
    <name evidence="1" type="ORF">DERYTH_LOCUS2462</name>
</gene>
<sequence>MASEEILSKTINIYHDVEYKAVPLLEMRKNVPKHLFNYNNLTNHKEVLVIADTNNGSTKIINITTGHYFVITRKCNKSADALTLYGDEQYKFSAAIISGHPVYKTSIDEIDLEEFKAELEKHRVVNSLL</sequence>
<evidence type="ECO:0000313" key="1">
    <source>
        <dbReference type="EMBL" id="CAG8492025.1"/>
    </source>
</evidence>
<organism evidence="1 2">
    <name type="scientific">Dentiscutata erythropus</name>
    <dbReference type="NCBI Taxonomy" id="1348616"/>
    <lineage>
        <taxon>Eukaryota</taxon>
        <taxon>Fungi</taxon>
        <taxon>Fungi incertae sedis</taxon>
        <taxon>Mucoromycota</taxon>
        <taxon>Glomeromycotina</taxon>
        <taxon>Glomeromycetes</taxon>
        <taxon>Diversisporales</taxon>
        <taxon>Gigasporaceae</taxon>
        <taxon>Dentiscutata</taxon>
    </lineage>
</organism>
<dbReference type="OrthoDB" id="2414530at2759"/>
<dbReference type="AlphaFoldDB" id="A0A9N8WMU1"/>